<evidence type="ECO:0000256" key="5">
    <source>
        <dbReference type="ARBA" id="ARBA00022833"/>
    </source>
</evidence>
<feature type="compositionally biased region" description="Polar residues" evidence="8">
    <location>
        <begin position="85"/>
        <end position="100"/>
    </location>
</feature>
<evidence type="ECO:0000256" key="1">
    <source>
        <dbReference type="ARBA" id="ARBA00004123"/>
    </source>
</evidence>
<dbReference type="Gene3D" id="3.30.160.60">
    <property type="entry name" value="Classic Zinc Finger"/>
    <property type="match status" value="8"/>
</dbReference>
<feature type="compositionally biased region" description="Polar residues" evidence="8">
    <location>
        <begin position="26"/>
        <end position="55"/>
    </location>
</feature>
<dbReference type="InterPro" id="IPR013087">
    <property type="entry name" value="Znf_C2H2_type"/>
</dbReference>
<feature type="region of interest" description="Disordered" evidence="8">
    <location>
        <begin position="26"/>
        <end position="127"/>
    </location>
</feature>
<evidence type="ECO:0000256" key="2">
    <source>
        <dbReference type="ARBA" id="ARBA00022723"/>
    </source>
</evidence>
<sequence>ESQKQKSTSVFETRCLQEEDEITSTSTCNGFFQNDSTTFLKGSETNQQETSSLLTPQRRPRGRPRKKCKTEPTSCSLTHNEDDVATNSTDESVFHPTTASILLLPRSRPRGRPRKNPLSKQSIPAAFSNEETNNFKLEGNTVLAQSVLPSSEELSEIQNFVPSSTQEDSDYGESQLRRSSRKRKPRKKLYESSDEEEEHNLSCEEPHSETQDEDQPFEDPREKTRLSSAVNGPKKRGSRPRISNLADVTCSICGRMFKSRFSLKVHMYTHTGEKPYECSLCGKSFNQRSSYDCHMRRHTGNKRFKCPYCEYRAVANIDIQRHIPTHTKERNYMCEICGKAFANDNRLKEHIKFVHNKMPIEVCDVCGFVTHTREIMRRHYIIKHTDLEKLQCPVCNAVVKQKASFIVHLRRHTGERPFSCEQCNKAFKSTSQLKAHRKIHEEGQYLCNNCARRFKTKSHLQRHEVVHLGIKPFSCHLCSYSCNVKGNLTKHIRTVHHLPDFTMRQTQNVADDSDEDAAKRGMDVAETFLREFSEHSGQEHTVESLRLKELEKERLEEALLNEMSVPENVLEEFRINNKKKQKIHQQETTSTQNSTVNQPSEEVSLESNSSEIPTTSAVSVEKDILVDAMKLLTSLASPEEESENVSEASSDSRLAIPPSNMTSKQQNETQFQKENQVNIQNGLISELVESPDNSGQPMKMFIIQLLPDQH</sequence>
<proteinExistence type="predicted"/>
<dbReference type="RefSeq" id="XP_022235549.1">
    <property type="nucleotide sequence ID" value="XM_022379841.1"/>
</dbReference>
<keyword evidence="4 7" id="KW-0863">Zinc-finger</keyword>
<feature type="compositionally biased region" description="Basic residues" evidence="8">
    <location>
        <begin position="58"/>
        <end position="68"/>
    </location>
</feature>
<feature type="compositionally biased region" description="Low complexity" evidence="8">
    <location>
        <begin position="600"/>
        <end position="611"/>
    </location>
</feature>
<dbReference type="GeneID" id="106475819"/>
<feature type="domain" description="C2H2-type" evidence="9">
    <location>
        <begin position="445"/>
        <end position="472"/>
    </location>
</feature>
<feature type="domain" description="C2H2-type" evidence="9">
    <location>
        <begin position="304"/>
        <end position="331"/>
    </location>
</feature>
<keyword evidence="10" id="KW-1185">Reference proteome</keyword>
<dbReference type="PRINTS" id="PR00930">
    <property type="entry name" value="HIGHMOBLTYIY"/>
</dbReference>
<keyword evidence="3" id="KW-0677">Repeat</keyword>
<dbReference type="PANTHER" id="PTHR24379:SF121">
    <property type="entry name" value="C2H2-TYPE DOMAIN-CONTAINING PROTEIN"/>
    <property type="match status" value="1"/>
</dbReference>
<feature type="region of interest" description="Disordered" evidence="8">
    <location>
        <begin position="159"/>
        <end position="241"/>
    </location>
</feature>
<keyword evidence="6" id="KW-0539">Nucleus</keyword>
<evidence type="ECO:0000256" key="4">
    <source>
        <dbReference type="ARBA" id="ARBA00022771"/>
    </source>
</evidence>
<keyword evidence="2" id="KW-0479">Metal-binding</keyword>
<evidence type="ECO:0000256" key="8">
    <source>
        <dbReference type="SAM" id="MobiDB-lite"/>
    </source>
</evidence>
<feature type="compositionally biased region" description="Basic residues" evidence="8">
    <location>
        <begin position="178"/>
        <end position="187"/>
    </location>
</feature>
<dbReference type="PROSITE" id="PS00028">
    <property type="entry name" value="ZINC_FINGER_C2H2_1"/>
    <property type="match status" value="6"/>
</dbReference>
<accession>A0ABM1RVZ4</accession>
<evidence type="ECO:0000313" key="11">
    <source>
        <dbReference type="RefSeq" id="XP_022235549.1"/>
    </source>
</evidence>
<comment type="subcellular location">
    <subcellularLocation>
        <location evidence="1">Nucleus</location>
    </subcellularLocation>
</comment>
<feature type="domain" description="C2H2-type" evidence="9">
    <location>
        <begin position="276"/>
        <end position="303"/>
    </location>
</feature>
<evidence type="ECO:0000256" key="7">
    <source>
        <dbReference type="PROSITE-ProRule" id="PRU00042"/>
    </source>
</evidence>
<evidence type="ECO:0000259" key="9">
    <source>
        <dbReference type="PROSITE" id="PS50157"/>
    </source>
</evidence>
<dbReference type="PROSITE" id="PS00354">
    <property type="entry name" value="HMGI_Y"/>
    <property type="match status" value="1"/>
</dbReference>
<reference evidence="11" key="1">
    <citation type="submission" date="2025-08" db="UniProtKB">
        <authorList>
            <consortium name="RefSeq"/>
        </authorList>
    </citation>
    <scope>IDENTIFICATION</scope>
    <source>
        <tissue evidence="11">Muscle</tissue>
    </source>
</reference>
<evidence type="ECO:0000313" key="10">
    <source>
        <dbReference type="Proteomes" id="UP000694941"/>
    </source>
</evidence>
<dbReference type="PROSITE" id="PS50157">
    <property type="entry name" value="ZINC_FINGER_C2H2_2"/>
    <property type="match status" value="8"/>
</dbReference>
<dbReference type="InterPro" id="IPR000637">
    <property type="entry name" value="HMGI/Y_DNA-bd_CS"/>
</dbReference>
<organism evidence="10 11">
    <name type="scientific">Limulus polyphemus</name>
    <name type="common">Atlantic horseshoe crab</name>
    <dbReference type="NCBI Taxonomy" id="6850"/>
    <lineage>
        <taxon>Eukaryota</taxon>
        <taxon>Metazoa</taxon>
        <taxon>Ecdysozoa</taxon>
        <taxon>Arthropoda</taxon>
        <taxon>Chelicerata</taxon>
        <taxon>Merostomata</taxon>
        <taxon>Xiphosura</taxon>
        <taxon>Limulidae</taxon>
        <taxon>Limulus</taxon>
    </lineage>
</organism>
<feature type="compositionally biased region" description="Basic residues" evidence="8">
    <location>
        <begin position="107"/>
        <end position="117"/>
    </location>
</feature>
<dbReference type="SUPFAM" id="SSF57667">
    <property type="entry name" value="beta-beta-alpha zinc fingers"/>
    <property type="match status" value="4"/>
</dbReference>
<dbReference type="SMART" id="SM00355">
    <property type="entry name" value="ZnF_C2H2"/>
    <property type="match status" value="9"/>
</dbReference>
<dbReference type="Proteomes" id="UP000694941">
    <property type="component" value="Unplaced"/>
</dbReference>
<dbReference type="InterPro" id="IPR000116">
    <property type="entry name" value="HMGA"/>
</dbReference>
<keyword evidence="5" id="KW-0862">Zinc</keyword>
<dbReference type="InterPro" id="IPR036236">
    <property type="entry name" value="Znf_C2H2_sf"/>
</dbReference>
<dbReference type="PANTHER" id="PTHR24379">
    <property type="entry name" value="KRAB AND ZINC FINGER DOMAIN-CONTAINING"/>
    <property type="match status" value="1"/>
</dbReference>
<feature type="region of interest" description="Disordered" evidence="8">
    <location>
        <begin position="578"/>
        <end position="616"/>
    </location>
</feature>
<feature type="non-terminal residue" evidence="11">
    <location>
        <position position="1"/>
    </location>
</feature>
<feature type="compositionally biased region" description="Polar residues" evidence="8">
    <location>
        <begin position="587"/>
        <end position="599"/>
    </location>
</feature>
<feature type="compositionally biased region" description="Polar residues" evidence="8">
    <location>
        <begin position="659"/>
        <end position="671"/>
    </location>
</feature>
<gene>
    <name evidence="11" type="primary">LOC106475819</name>
</gene>
<evidence type="ECO:0000256" key="6">
    <source>
        <dbReference type="ARBA" id="ARBA00023242"/>
    </source>
</evidence>
<dbReference type="Pfam" id="PF00096">
    <property type="entry name" value="zf-C2H2"/>
    <property type="match status" value="6"/>
</dbReference>
<evidence type="ECO:0000256" key="3">
    <source>
        <dbReference type="ARBA" id="ARBA00022737"/>
    </source>
</evidence>
<protein>
    <submittedName>
        <fullName evidence="11">Zinc finger protein 35-like</fullName>
    </submittedName>
</protein>
<name>A0ABM1RVZ4_LIMPO</name>
<feature type="domain" description="C2H2-type" evidence="9">
    <location>
        <begin position="473"/>
        <end position="496"/>
    </location>
</feature>
<feature type="compositionally biased region" description="Basic and acidic residues" evidence="8">
    <location>
        <begin position="199"/>
        <end position="210"/>
    </location>
</feature>
<feature type="domain" description="C2H2-type" evidence="9">
    <location>
        <begin position="418"/>
        <end position="445"/>
    </location>
</feature>
<feature type="domain" description="C2H2-type" evidence="9">
    <location>
        <begin position="390"/>
        <end position="417"/>
    </location>
</feature>
<feature type="region of interest" description="Disordered" evidence="8">
    <location>
        <begin position="636"/>
        <end position="671"/>
    </location>
</feature>
<feature type="domain" description="C2H2-type" evidence="9">
    <location>
        <begin position="248"/>
        <end position="275"/>
    </location>
</feature>
<feature type="domain" description="C2H2-type" evidence="9">
    <location>
        <begin position="332"/>
        <end position="355"/>
    </location>
</feature>